<dbReference type="KEGG" id="nti:DNFV4_01250"/>
<keyword evidence="2 6" id="KW-0645">Protease</keyword>
<feature type="signal peptide" evidence="4">
    <location>
        <begin position="1"/>
        <end position="34"/>
    </location>
</feature>
<dbReference type="InterPro" id="IPR009003">
    <property type="entry name" value="Peptidase_S1_PA"/>
</dbReference>
<gene>
    <name evidence="6" type="ORF">DNFV4_01250</name>
</gene>
<comment type="similarity">
    <text evidence="1">Belongs to the peptidase S1C family.</text>
</comment>
<dbReference type="Proteomes" id="UP001179121">
    <property type="component" value="Chromosome"/>
</dbReference>
<dbReference type="Gene3D" id="2.30.42.10">
    <property type="match status" value="1"/>
</dbReference>
<dbReference type="PANTHER" id="PTHR43343">
    <property type="entry name" value="PEPTIDASE S12"/>
    <property type="match status" value="1"/>
</dbReference>
<dbReference type="Gene3D" id="2.40.10.10">
    <property type="entry name" value="Trypsin-like serine proteases"/>
    <property type="match status" value="2"/>
</dbReference>
<dbReference type="RefSeq" id="WP_289267791.1">
    <property type="nucleotide sequence ID" value="NZ_OX365700.1"/>
</dbReference>
<keyword evidence="4" id="KW-0732">Signal</keyword>
<dbReference type="InterPro" id="IPR043504">
    <property type="entry name" value="Peptidase_S1_PA_chymotrypsin"/>
</dbReference>
<evidence type="ECO:0000256" key="1">
    <source>
        <dbReference type="ARBA" id="ARBA00010541"/>
    </source>
</evidence>
<dbReference type="PANTHER" id="PTHR43343:SF3">
    <property type="entry name" value="PROTEASE DO-LIKE 8, CHLOROPLASTIC"/>
    <property type="match status" value="1"/>
</dbReference>
<dbReference type="SUPFAM" id="SSF50494">
    <property type="entry name" value="Trypsin-like serine proteases"/>
    <property type="match status" value="1"/>
</dbReference>
<dbReference type="InterPro" id="IPR051201">
    <property type="entry name" value="Chloro_Bact_Ser_Proteases"/>
</dbReference>
<sequence length="391" mass="41426">MTRRMHADCRRRVAHCLFLWTVLIASGQTHSSLAAAFEEDQTVRLYERVAPATVFLSTSSVRHNGVPGSSAVGFGAGFILDREGTVLTNAHVVAGASTITATLYDGQRVTAELLGIDPQTDVAVVKLAPVKGQLATVRLGDSNRIKVGQKVLVVGSPFGLGFTLTSGIVSGWGHMRGQGTGMDDGMIQTTAPINPGNSGGPVMNSNGDVIGITTAIIPGAQNIGFAIPINRAKAVLDELKTNGHVARPWLGVTGSFPTDQMLTLFSLPLTKGWLVEQVEEGSPAAEAGLLGGALHIVVEGTPWTLGGDIILSIQDQPVRSPDEFLQVIKTLHIGDKVDVEFLRAGDLHRTVITLRERPIPAVTPQVQTSFPLADTATPVGPRWGWETGSRY</sequence>
<evidence type="ECO:0000313" key="7">
    <source>
        <dbReference type="Proteomes" id="UP001179121"/>
    </source>
</evidence>
<dbReference type="CDD" id="cd06779">
    <property type="entry name" value="cpPDZ_Deg_HtrA-like"/>
    <property type="match status" value="1"/>
</dbReference>
<dbReference type="AlphaFoldDB" id="A0AA86MXN8"/>
<dbReference type="InterPro" id="IPR036034">
    <property type="entry name" value="PDZ_sf"/>
</dbReference>
<evidence type="ECO:0000256" key="3">
    <source>
        <dbReference type="ARBA" id="ARBA00022801"/>
    </source>
</evidence>
<dbReference type="Pfam" id="PF13180">
    <property type="entry name" value="PDZ_2"/>
    <property type="match status" value="1"/>
</dbReference>
<proteinExistence type="inferred from homology"/>
<evidence type="ECO:0000313" key="6">
    <source>
        <dbReference type="EMBL" id="CAI4030820.1"/>
    </source>
</evidence>
<evidence type="ECO:0000256" key="2">
    <source>
        <dbReference type="ARBA" id="ARBA00022670"/>
    </source>
</evidence>
<dbReference type="GO" id="GO:0006508">
    <property type="term" value="P:proteolysis"/>
    <property type="evidence" value="ECO:0007669"/>
    <property type="project" value="UniProtKB-KW"/>
</dbReference>
<dbReference type="EMBL" id="OX365700">
    <property type="protein sequence ID" value="CAI4030820.1"/>
    <property type="molecule type" value="Genomic_DNA"/>
</dbReference>
<accession>A0AA86MXN8</accession>
<dbReference type="Pfam" id="PF13365">
    <property type="entry name" value="Trypsin_2"/>
    <property type="match status" value="1"/>
</dbReference>
<dbReference type="GO" id="GO:0004252">
    <property type="term" value="F:serine-type endopeptidase activity"/>
    <property type="evidence" value="ECO:0007669"/>
    <property type="project" value="InterPro"/>
</dbReference>
<feature type="chain" id="PRO_5041637678" evidence="4">
    <location>
        <begin position="35"/>
        <end position="391"/>
    </location>
</feature>
<keyword evidence="7" id="KW-1185">Reference proteome</keyword>
<dbReference type="PRINTS" id="PR00834">
    <property type="entry name" value="PROTEASES2C"/>
</dbReference>
<evidence type="ECO:0000259" key="5">
    <source>
        <dbReference type="Pfam" id="PF13180"/>
    </source>
</evidence>
<feature type="domain" description="PDZ" evidence="5">
    <location>
        <begin position="270"/>
        <end position="349"/>
    </location>
</feature>
<name>A0AA86MXN8_9BACT</name>
<dbReference type="SUPFAM" id="SSF50156">
    <property type="entry name" value="PDZ domain-like"/>
    <property type="match status" value="1"/>
</dbReference>
<reference evidence="6" key="1">
    <citation type="submission" date="2022-10" db="EMBL/GenBank/DDBJ databases">
        <authorList>
            <person name="Koch H."/>
        </authorList>
    </citation>
    <scope>NUCLEOTIDE SEQUENCE</scope>
    <source>
        <strain evidence="6">DNF</strain>
    </source>
</reference>
<protein>
    <submittedName>
        <fullName evidence="6">Serine protease do</fullName>
    </submittedName>
</protein>
<evidence type="ECO:0000256" key="4">
    <source>
        <dbReference type="SAM" id="SignalP"/>
    </source>
</evidence>
<organism evidence="6 7">
    <name type="scientific">Nitrospira tepida</name>
    <dbReference type="NCBI Taxonomy" id="2973512"/>
    <lineage>
        <taxon>Bacteria</taxon>
        <taxon>Pseudomonadati</taxon>
        <taxon>Nitrospirota</taxon>
        <taxon>Nitrospiria</taxon>
        <taxon>Nitrospirales</taxon>
        <taxon>Nitrospiraceae</taxon>
        <taxon>Nitrospira</taxon>
    </lineage>
</organism>
<dbReference type="InterPro" id="IPR001940">
    <property type="entry name" value="Peptidase_S1C"/>
</dbReference>
<keyword evidence="3" id="KW-0378">Hydrolase</keyword>
<dbReference type="InterPro" id="IPR001478">
    <property type="entry name" value="PDZ"/>
</dbReference>